<evidence type="ECO:0000313" key="3">
    <source>
        <dbReference type="EMBL" id="ABG94729.1"/>
    </source>
</evidence>
<dbReference type="PANTHER" id="PTHR11014:SF63">
    <property type="entry name" value="METALLOPEPTIDASE, PUTATIVE (AFU_ORTHOLOGUE AFUA_6G09600)-RELATED"/>
    <property type="match status" value="1"/>
</dbReference>
<dbReference type="HOGENOM" id="CLU_023257_6_0_11"/>
<dbReference type="InterPro" id="IPR011650">
    <property type="entry name" value="Peptidase_M20_dimer"/>
</dbReference>
<keyword evidence="1" id="KW-0479">Metal-binding</keyword>
<dbReference type="Pfam" id="PF07687">
    <property type="entry name" value="M20_dimer"/>
    <property type="match status" value="1"/>
</dbReference>
<dbReference type="GO" id="GO:0016787">
    <property type="term" value="F:hydrolase activity"/>
    <property type="evidence" value="ECO:0007669"/>
    <property type="project" value="InterPro"/>
</dbReference>
<feature type="binding site" evidence="1">
    <location>
        <position position="393"/>
    </location>
    <ligand>
        <name>Mn(2+)</name>
        <dbReference type="ChEBI" id="CHEBI:29035"/>
        <label>2</label>
    </ligand>
</feature>
<proteinExistence type="predicted"/>
<organism evidence="3 4">
    <name type="scientific">Rhodococcus jostii (strain RHA1)</name>
    <dbReference type="NCBI Taxonomy" id="101510"/>
    <lineage>
        <taxon>Bacteria</taxon>
        <taxon>Bacillati</taxon>
        <taxon>Actinomycetota</taxon>
        <taxon>Actinomycetes</taxon>
        <taxon>Mycobacteriales</taxon>
        <taxon>Nocardiaceae</taxon>
        <taxon>Rhodococcus</taxon>
    </lineage>
</organism>
<dbReference type="Pfam" id="PF01546">
    <property type="entry name" value="Peptidase_M20"/>
    <property type="match status" value="1"/>
</dbReference>
<dbReference type="Gene3D" id="3.40.630.10">
    <property type="entry name" value="Zn peptidases"/>
    <property type="match status" value="1"/>
</dbReference>
<reference evidence="4" key="1">
    <citation type="journal article" date="2006" name="Proc. Natl. Acad. Sci. U.S.A.">
        <title>The complete genome of Rhodococcus sp. RHA1 provides insights into a catabolic powerhouse.</title>
        <authorList>
            <person name="McLeod M.P."/>
            <person name="Warren R.L."/>
            <person name="Hsiao W.W.L."/>
            <person name="Araki N."/>
            <person name="Myhre M."/>
            <person name="Fernandes C."/>
            <person name="Miyazawa D."/>
            <person name="Wong W."/>
            <person name="Lillquist A.L."/>
            <person name="Wang D."/>
            <person name="Dosanjh M."/>
            <person name="Hara H."/>
            <person name="Petrescu A."/>
            <person name="Morin R.D."/>
            <person name="Yang G."/>
            <person name="Stott J.M."/>
            <person name="Schein J.E."/>
            <person name="Shin H."/>
            <person name="Smailus D."/>
            <person name="Siddiqui A.S."/>
            <person name="Marra M.A."/>
            <person name="Jones S.J.M."/>
            <person name="Holt R."/>
            <person name="Brinkman F.S.L."/>
            <person name="Miyauchi K."/>
            <person name="Fukuda M."/>
            <person name="Davies J.E."/>
            <person name="Mohn W.W."/>
            <person name="Eltis L.D."/>
        </authorList>
    </citation>
    <scope>NUCLEOTIDE SEQUENCE [LARGE SCALE GENOMIC DNA]</scope>
    <source>
        <strain evidence="4">RHA1</strain>
    </source>
</reference>
<dbReference type="PANTHER" id="PTHR11014">
    <property type="entry name" value="PEPTIDASE M20 FAMILY MEMBER"/>
    <property type="match status" value="1"/>
</dbReference>
<feature type="binding site" evidence="1">
    <location>
        <position position="125"/>
    </location>
    <ligand>
        <name>Mn(2+)</name>
        <dbReference type="ChEBI" id="CHEBI:29035"/>
        <label>2</label>
    </ligand>
</feature>
<dbReference type="PIRSF" id="PIRSF005962">
    <property type="entry name" value="Pept_M20D_amidohydro"/>
    <property type="match status" value="1"/>
</dbReference>
<evidence type="ECO:0000256" key="1">
    <source>
        <dbReference type="PIRSR" id="PIRSR005962-1"/>
    </source>
</evidence>
<dbReference type="KEGG" id="rha:RHA1_ro02924"/>
<comment type="cofactor">
    <cofactor evidence="1">
        <name>Mn(2+)</name>
        <dbReference type="ChEBI" id="CHEBI:29035"/>
    </cofactor>
    <text evidence="1">The Mn(2+) ion enhances activity.</text>
</comment>
<feature type="binding site" evidence="1">
    <location>
        <position position="161"/>
    </location>
    <ligand>
        <name>Mn(2+)</name>
        <dbReference type="ChEBI" id="CHEBI:29035"/>
        <label>2</label>
    </ligand>
</feature>
<dbReference type="SUPFAM" id="SSF55031">
    <property type="entry name" value="Bacterial exopeptidase dimerisation domain"/>
    <property type="match status" value="1"/>
</dbReference>
<dbReference type="Proteomes" id="UP000008710">
    <property type="component" value="Chromosome"/>
</dbReference>
<feature type="domain" description="Peptidase M20 dimerisation" evidence="2">
    <location>
        <begin position="210"/>
        <end position="305"/>
    </location>
</feature>
<dbReference type="InterPro" id="IPR036264">
    <property type="entry name" value="Bact_exopeptidase_dim_dom"/>
</dbReference>
<accession>Q0SCK7</accession>
<gene>
    <name evidence="3" type="ordered locus">RHA1_ro02924</name>
</gene>
<feature type="binding site" evidence="1">
    <location>
        <position position="127"/>
    </location>
    <ligand>
        <name>Mn(2+)</name>
        <dbReference type="ChEBI" id="CHEBI:29035"/>
        <label>2</label>
    </ligand>
</feature>
<keyword evidence="1" id="KW-0464">Manganese</keyword>
<dbReference type="eggNOG" id="COG1473">
    <property type="taxonomic scope" value="Bacteria"/>
</dbReference>
<evidence type="ECO:0000259" key="2">
    <source>
        <dbReference type="Pfam" id="PF07687"/>
    </source>
</evidence>
<dbReference type="NCBIfam" id="TIGR01891">
    <property type="entry name" value="amidohydrolases"/>
    <property type="match status" value="1"/>
</dbReference>
<dbReference type="Gene3D" id="3.30.70.360">
    <property type="match status" value="1"/>
</dbReference>
<evidence type="ECO:0000313" key="4">
    <source>
        <dbReference type="Proteomes" id="UP000008710"/>
    </source>
</evidence>
<dbReference type="InterPro" id="IPR002933">
    <property type="entry name" value="Peptidase_M20"/>
</dbReference>
<dbReference type="SUPFAM" id="SSF53187">
    <property type="entry name" value="Zn-dependent exopeptidases"/>
    <property type="match status" value="1"/>
</dbReference>
<dbReference type="AlphaFoldDB" id="Q0SCK7"/>
<sequence length="422" mass="44856">MRGDISPSHDSKEDSMTDLPIALTDELRAKMHDLYYHLHANPELSMQEHKTAELIQSSLVALGIDTFVCGGTGVVGVLTNGEGPTVAFRADSDGLPIAEDTGVDYASAATGHLDDGTEVPVMHGCGHDTHVATLLTVAELLAGAREAWAGTIVFLFQPGEETAAGAKAMVEDGLWDRAPKPEIVFGQHVGPMLAGTVHVTSGDAMAMADSLKVTVYGQGSHGSQPQDSIDPIIQGVNMINRIQTIVSREVHPMKPAVVTVATFHAGLKENIIADRAEFTINVRTLDPEVREQVNAALRRIIYAEADASGAPKPLIEELYTFPRNYNDPDATAELVAELQKVLGENNVRPSTPMMGSEDFGLLAEVIGVPSVFWMFGGHTAETLESGKPVPVNHSPFFAPVAEPTLSTGVQAAMTAILSKVGI</sequence>
<dbReference type="EMBL" id="CP000431">
    <property type="protein sequence ID" value="ABG94729.1"/>
    <property type="molecule type" value="Genomic_DNA"/>
</dbReference>
<feature type="binding site" evidence="1">
    <location>
        <position position="188"/>
    </location>
    <ligand>
        <name>Mn(2+)</name>
        <dbReference type="ChEBI" id="CHEBI:29035"/>
        <label>2</label>
    </ligand>
</feature>
<dbReference type="GO" id="GO:0046872">
    <property type="term" value="F:metal ion binding"/>
    <property type="evidence" value="ECO:0007669"/>
    <property type="project" value="UniProtKB-KW"/>
</dbReference>
<protein>
    <submittedName>
        <fullName evidence="3">Peptidase</fullName>
    </submittedName>
</protein>
<dbReference type="InterPro" id="IPR017439">
    <property type="entry name" value="Amidohydrolase"/>
</dbReference>
<name>Q0SCK7_RHOJR</name>